<feature type="compositionally biased region" description="Polar residues" evidence="1">
    <location>
        <begin position="921"/>
        <end position="930"/>
    </location>
</feature>
<protein>
    <recommendedName>
        <fullName evidence="2">J domain-containing protein</fullName>
    </recommendedName>
</protein>
<name>A0A9D5CQN4_9LILI</name>
<dbReference type="GO" id="GO:0005783">
    <property type="term" value="C:endoplasmic reticulum"/>
    <property type="evidence" value="ECO:0007669"/>
    <property type="project" value="UniProtKB-ARBA"/>
</dbReference>
<sequence>MVAILTPPADLESQRSLSDNPRKGESPPQPTDRLPFALDRALAPEFRSMDQNSHGFVPVPAASSFSFWAAASGKGTSAEGLSKPRLVKTRRRASSHAKPGFNPFQSGADRKDDDAMQSLPERFRGLNPFDNLPSVFNSNVSATVGPENSGSFESVNSETCNLSLFGSGSASISDGKNVAPFGSFNFSNADTSGFVFGAGGKKKGDWNKSSSIGSDENSRLLFQMSKANFQSNGNEVGDTTTMLHKNSGLNQSTMADSNEGLFTKLPEKMRKLNLQSSSNEGANLNSKVHGENFIFGSDKKAASSSQVGNTANCPPGERSDMNQKLSVSSDDGPFSKFPEETRKLNLKSSSNEQANHNSKAHGENFIFGRDKNASSSSQASGNVNWPPGEQSDMNQKLSVSSDDGPFSKLPEEMRKLNLKSSSNEQANHNSKVHGENFIFGSDKNASSSSQASGNVNWPPGEQSDMNQKLSVSSDDGPFSKLPEEMRKLNLKSSSNEQANHNSKVHGENFIFGSDKNASSSSQASGNVNWPPGEQSDMNQKLSVSSDDGPFSKLPEEMRKLNLKSSSNEQANHNSKVHGENFIFGSDKNASSSSQASGNVNWPPGEQSDMNQKLSVSSDDGPFSKLPEEMRKPNLRSSSNQNVFESAKEADSNFKVDGERTFIFGSDKNLPTSSQFGSSIHYPPDHSSKSKQKASLGSDDGPFSKLPEEKWKLNLQSSSSKIAFETTKEADRNSELVDKNASTSFQFSSSINFQQDKSYNSSQRTSHASDGNPFSTLQEETKKPNLHSSSNESAFETAKDAGHCSKFDGEKIFMFGSDKNESTSFKFVGSIKTDNYPPERNSNTSQKPCVGSDVGPFFKLPEEMKKLNLQSSSREHAFKAANEADHSYVDDVENVFSFGSDRNKSNYFQFGNSVNCPKERSSNMSQKSTRASEYGLPSKRPDVARKMNLQGLGNENGFGYTNKADQSQNFLASNGESISVLPDEMRKLNMNSSGNLVGLQNSKPSAQSSHTDDRKSFLFGSSQNESSSFGISTPNNFTEKMKANVGIETLSADAEAKSRDASSSFVFGSLNNISSSTGGSSTSTLPTDTKKFDINPFDDIPEQVIPNDSPMDASAPLNFQEGKQGAASNLGDIPTSQGFDHFVITGVNLDAHTPSKFSFQAEKQDAKPSMGTIPSARMSTDSKLDGVPKTPSPLSSTFHGFQSFKTEFSFGKMNLGFQTPHVEFKTPTQASFSFCENLFTGAHQNVEFGSKKGVSKATQLKKRRGKLRQSATFQQSNDEKFISRKKHSQDSPAVDSSGEYSPMDYSPYRDNPATDQYSSREALSASDESVQLPLHGSTEMHSVPLAGRDEDLSFAAQELDISGGDLKHSLDNDSSQAHFESSFPCEPSLKNMQNSEIGTASFMPETEGDIDLTNDGRTVASQGANFPYNSNIDGPPNEGRAYIFESHILDAGESKFTFSASSSSQGPLFSSKRYSRRKDRMKADKDLCNFTLDAKIPFPPKFPASSIPHVTDHVQGIKEIPIALSAEDNHMVETHGKLESRQRSTSTAAASIAAQGACENLRLRGNQAYANGHLSKAEEYYTQAINSVSPNETLRSCLRVLMLCYSNRAAARMSLGRMREALSDSLMAAAIDPNFLKAQVRAANCHLALGETEDAVKYFQKCLQSEWAEGLDHKIFKEASDGLHKAQLVADNMDQSENILLKRASTEAKRALGLITDALLISPYCEKLLEMKAELLLMMRKYDEVIELCEKTLDLAKKNAFLIVADGKHKDIDTTEGMKGSLLRPWRWHLISKSNFYLGKFDEALELLQKHEQLQPIIEKYGARSSELSMTLSVTISELLRLKSAGNEAFQAGKYSEAVECYTAALALNIESRPFTAICFCNRAAAYQALGQITDAIADCSLAIALDGSYAKAISRRATLHEMIRDYGQASDDLRRLISCLEKQSNKDDKSGTLGRSSSNASELKSVHLRLSMMEDESRKEVPLDMYLILGIESSSSEADMKKAYRKAALRHHPDKVSRFFVRSENVDEGFWKEVADEVRVDADRLFKLIHEAYTTLSDPTKRLQYDAEVEMRNSLKKGYNGSSKPKTPADKYSSQYEKSGSRRQWREGWKSYGSSQQRWSDSSHSSWHY</sequence>
<dbReference type="SUPFAM" id="SSF46565">
    <property type="entry name" value="Chaperone J-domain"/>
    <property type="match status" value="1"/>
</dbReference>
<dbReference type="CDD" id="cd06257">
    <property type="entry name" value="DnaJ"/>
    <property type="match status" value="1"/>
</dbReference>
<evidence type="ECO:0000259" key="2">
    <source>
        <dbReference type="PROSITE" id="PS50076"/>
    </source>
</evidence>
<feature type="compositionally biased region" description="Polar residues" evidence="1">
    <location>
        <begin position="755"/>
        <end position="777"/>
    </location>
</feature>
<feature type="compositionally biased region" description="Basic residues" evidence="1">
    <location>
        <begin position="85"/>
        <end position="95"/>
    </location>
</feature>
<feature type="region of interest" description="Disordered" evidence="1">
    <location>
        <begin position="672"/>
        <end position="709"/>
    </location>
</feature>
<dbReference type="PROSITE" id="PS50076">
    <property type="entry name" value="DNAJ_2"/>
    <property type="match status" value="1"/>
</dbReference>
<feature type="compositionally biased region" description="Low complexity" evidence="1">
    <location>
        <begin position="2111"/>
        <end position="2129"/>
    </location>
</feature>
<feature type="compositionally biased region" description="Polar residues" evidence="1">
    <location>
        <begin position="1312"/>
        <end position="1327"/>
    </location>
</feature>
<keyword evidence="4" id="KW-1185">Reference proteome</keyword>
<gene>
    <name evidence="3" type="ORF">J5N97_013479</name>
</gene>
<feature type="compositionally biased region" description="Polar residues" evidence="1">
    <location>
        <begin position="391"/>
        <end position="401"/>
    </location>
</feature>
<feature type="compositionally biased region" description="Polar residues" evidence="1">
    <location>
        <begin position="302"/>
        <end position="312"/>
    </location>
</feature>
<feature type="region of interest" description="Disordered" evidence="1">
    <location>
        <begin position="2076"/>
        <end position="2129"/>
    </location>
</feature>
<dbReference type="InterPro" id="IPR011990">
    <property type="entry name" value="TPR-like_helical_dom_sf"/>
</dbReference>
<dbReference type="EMBL" id="JAGGNH010000003">
    <property type="protein sequence ID" value="KAJ0978005.1"/>
    <property type="molecule type" value="Genomic_DNA"/>
</dbReference>
<feature type="region of interest" description="Disordered" evidence="1">
    <location>
        <begin position="74"/>
        <end position="113"/>
    </location>
</feature>
<feature type="compositionally biased region" description="Polar residues" evidence="1">
    <location>
        <begin position="535"/>
        <end position="545"/>
    </location>
</feature>
<dbReference type="OrthoDB" id="10250354at2759"/>
<feature type="domain" description="J" evidence="2">
    <location>
        <begin position="1984"/>
        <end position="2069"/>
    </location>
</feature>
<accession>A0A9D5CQN4</accession>
<dbReference type="InterPro" id="IPR036869">
    <property type="entry name" value="J_dom_sf"/>
</dbReference>
<dbReference type="PRINTS" id="PR00625">
    <property type="entry name" value="JDOMAIN"/>
</dbReference>
<dbReference type="PANTHER" id="PTHR45181:SF4">
    <property type="entry name" value="HEAT SHOCK PROTEIN DNAJ WITH TETRATRICOPEPTIDE REPEAT-CONTAINING PROTEIN"/>
    <property type="match status" value="1"/>
</dbReference>
<dbReference type="InterPro" id="IPR019734">
    <property type="entry name" value="TPR_rpt"/>
</dbReference>
<feature type="region of interest" description="Disordered" evidence="1">
    <location>
        <begin position="988"/>
        <end position="1034"/>
    </location>
</feature>
<dbReference type="Proteomes" id="UP001085076">
    <property type="component" value="Miscellaneous, Linkage group lg03"/>
</dbReference>
<feature type="compositionally biased region" description="Polar residues" evidence="1">
    <location>
        <begin position="607"/>
        <end position="617"/>
    </location>
</feature>
<dbReference type="Pfam" id="PF13181">
    <property type="entry name" value="TPR_8"/>
    <property type="match status" value="1"/>
</dbReference>
<evidence type="ECO:0000313" key="4">
    <source>
        <dbReference type="Proteomes" id="UP001085076"/>
    </source>
</evidence>
<feature type="region of interest" description="Disordered" evidence="1">
    <location>
        <begin position="368"/>
        <end position="409"/>
    </location>
</feature>
<feature type="region of interest" description="Disordered" evidence="1">
    <location>
        <begin position="1160"/>
        <end position="1190"/>
    </location>
</feature>
<feature type="region of interest" description="Disordered" evidence="1">
    <location>
        <begin position="917"/>
        <end position="938"/>
    </location>
</feature>
<feature type="compositionally biased region" description="Polar residues" evidence="1">
    <location>
        <begin position="373"/>
        <end position="383"/>
    </location>
</feature>
<dbReference type="SMART" id="SM00271">
    <property type="entry name" value="DnaJ"/>
    <property type="match status" value="1"/>
</dbReference>
<evidence type="ECO:0000313" key="3">
    <source>
        <dbReference type="EMBL" id="KAJ0978005.1"/>
    </source>
</evidence>
<dbReference type="Gene3D" id="1.25.40.10">
    <property type="entry name" value="Tetratricopeptide repeat domain"/>
    <property type="match status" value="3"/>
</dbReference>
<feature type="compositionally biased region" description="Polar residues" evidence="1">
    <location>
        <begin position="463"/>
        <end position="473"/>
    </location>
</feature>
<feature type="compositionally biased region" description="Polar residues" evidence="1">
    <location>
        <begin position="634"/>
        <end position="643"/>
    </location>
</feature>
<feature type="region of interest" description="Disordered" evidence="1">
    <location>
        <begin position="434"/>
        <end position="481"/>
    </location>
</feature>
<reference evidence="3" key="1">
    <citation type="submission" date="2021-03" db="EMBL/GenBank/DDBJ databases">
        <authorList>
            <person name="Li Z."/>
            <person name="Yang C."/>
        </authorList>
    </citation>
    <scope>NUCLEOTIDE SEQUENCE</scope>
    <source>
        <strain evidence="3">Dzin_1.0</strain>
        <tissue evidence="3">Leaf</tissue>
    </source>
</reference>
<feature type="region of interest" description="Disordered" evidence="1">
    <location>
        <begin position="506"/>
        <end position="553"/>
    </location>
</feature>
<evidence type="ECO:0000256" key="1">
    <source>
        <dbReference type="SAM" id="MobiDB-lite"/>
    </source>
</evidence>
<dbReference type="PANTHER" id="PTHR45181">
    <property type="entry name" value="HEAT SHOCK PROTEIN DNAJ WITH TETRATRICOPEPTIDE REPEAT-CONTAINING PROTEIN"/>
    <property type="match status" value="1"/>
</dbReference>
<comment type="caution">
    <text evidence="3">The sequence shown here is derived from an EMBL/GenBank/DDBJ whole genome shotgun (WGS) entry which is preliminary data.</text>
</comment>
<proteinExistence type="predicted"/>
<feature type="region of interest" description="Disordered" evidence="1">
    <location>
        <begin position="755"/>
        <end position="796"/>
    </location>
</feature>
<feature type="region of interest" description="Disordered" evidence="1">
    <location>
        <begin position="578"/>
        <end position="650"/>
    </location>
</feature>
<feature type="compositionally biased region" description="Polar residues" evidence="1">
    <location>
        <begin position="1018"/>
        <end position="1034"/>
    </location>
</feature>
<feature type="region of interest" description="Disordered" evidence="1">
    <location>
        <begin position="1251"/>
        <end position="1327"/>
    </location>
</feature>
<dbReference type="SUPFAM" id="SSF48452">
    <property type="entry name" value="TPR-like"/>
    <property type="match status" value="3"/>
</dbReference>
<dbReference type="Gene3D" id="1.10.287.110">
    <property type="entry name" value="DnaJ domain"/>
    <property type="match status" value="1"/>
</dbReference>
<reference evidence="3" key="2">
    <citation type="journal article" date="2022" name="Hortic Res">
        <title>The genome of Dioscorea zingiberensis sheds light on the biosynthesis, origin and evolution of the medicinally important diosgenin saponins.</title>
        <authorList>
            <person name="Li Y."/>
            <person name="Tan C."/>
            <person name="Li Z."/>
            <person name="Guo J."/>
            <person name="Li S."/>
            <person name="Chen X."/>
            <person name="Wang C."/>
            <person name="Dai X."/>
            <person name="Yang H."/>
            <person name="Song W."/>
            <person name="Hou L."/>
            <person name="Xu J."/>
            <person name="Tong Z."/>
            <person name="Xu A."/>
            <person name="Yuan X."/>
            <person name="Wang W."/>
            <person name="Yang Q."/>
            <person name="Chen L."/>
            <person name="Sun Z."/>
            <person name="Wang K."/>
            <person name="Pan B."/>
            <person name="Chen J."/>
            <person name="Bao Y."/>
            <person name="Liu F."/>
            <person name="Qi X."/>
            <person name="Gang D.R."/>
            <person name="Wen J."/>
            <person name="Li J."/>
        </authorList>
    </citation>
    <scope>NUCLEOTIDE SEQUENCE</scope>
    <source>
        <strain evidence="3">Dzin_1.0</strain>
    </source>
</reference>
<dbReference type="SMART" id="SM00028">
    <property type="entry name" value="TPR"/>
    <property type="match status" value="8"/>
</dbReference>
<feature type="region of interest" description="Disordered" evidence="1">
    <location>
        <begin position="299"/>
        <end position="338"/>
    </location>
</feature>
<feature type="region of interest" description="Disordered" evidence="1">
    <location>
        <begin position="1"/>
        <end position="39"/>
    </location>
</feature>
<dbReference type="Pfam" id="PF00226">
    <property type="entry name" value="DnaJ"/>
    <property type="match status" value="1"/>
</dbReference>
<dbReference type="InterPro" id="IPR001623">
    <property type="entry name" value="DnaJ_domain"/>
</dbReference>
<feature type="compositionally biased region" description="Polar residues" evidence="1">
    <location>
        <begin position="988"/>
        <end position="1008"/>
    </location>
</feature>
<organism evidence="3 4">
    <name type="scientific">Dioscorea zingiberensis</name>
    <dbReference type="NCBI Taxonomy" id="325984"/>
    <lineage>
        <taxon>Eukaryota</taxon>
        <taxon>Viridiplantae</taxon>
        <taxon>Streptophyta</taxon>
        <taxon>Embryophyta</taxon>
        <taxon>Tracheophyta</taxon>
        <taxon>Spermatophyta</taxon>
        <taxon>Magnoliopsida</taxon>
        <taxon>Liliopsida</taxon>
        <taxon>Dioscoreales</taxon>
        <taxon>Dioscoreaceae</taxon>
        <taxon>Dioscorea</taxon>
    </lineage>
</organism>